<comment type="caution">
    <text evidence="1">The sequence shown here is derived from an EMBL/GenBank/DDBJ whole genome shotgun (WGS) entry which is preliminary data.</text>
</comment>
<sequence length="293" mass="32711">MAKGTYTVRYVDTSGQEHKLPALVDQVLRQLPELASMKVVQLDGVDVLLFQPRYYRFAQGYGSMFTTYAYAIKSNEEAFPLHFVYNEQGSGLKDMSSFLFDMNGPIESTGTGLTAQTIIMGTRLEIAWVLDDGKHQLLAKGVTDRTKEYAGLDEITGNASLHIGQALGLKEVEYPGGPLPEDKLRALFTDTAWSNPGFQYLREAIAKQERETGNMNRAFAWQPIDAAYTSPDTIRFTFTINLRYAIGLAGHLEVELKQQDGEWIIADLGTLETEKFDDPNAPFSGLMMEDPLE</sequence>
<evidence type="ECO:0000313" key="2">
    <source>
        <dbReference type="Proteomes" id="UP000609346"/>
    </source>
</evidence>
<gene>
    <name evidence="1" type="ORF">H8B09_24075</name>
</gene>
<reference evidence="1 2" key="1">
    <citation type="submission" date="2020-09" db="EMBL/GenBank/DDBJ databases">
        <title>Paenibacillus sp. strain PR3 16S rRNA gene Genome sequencing and assembly.</title>
        <authorList>
            <person name="Kim J."/>
        </authorList>
    </citation>
    <scope>NUCLEOTIDE SEQUENCE [LARGE SCALE GENOMIC DNA]</scope>
    <source>
        <strain evidence="1 2">PR3</strain>
    </source>
</reference>
<dbReference type="EMBL" id="JACXZA010000007">
    <property type="protein sequence ID" value="MBD3921860.1"/>
    <property type="molecule type" value="Genomic_DNA"/>
</dbReference>
<proteinExistence type="predicted"/>
<keyword evidence="2" id="KW-1185">Reference proteome</keyword>
<accession>A0ABR8N0Z3</accession>
<protein>
    <submittedName>
        <fullName evidence="1">Uncharacterized protein</fullName>
    </submittedName>
</protein>
<name>A0ABR8N0Z3_9BACL</name>
<organism evidence="1 2">
    <name type="scientific">Paenibacillus terricola</name>
    <dbReference type="NCBI Taxonomy" id="2763503"/>
    <lineage>
        <taxon>Bacteria</taxon>
        <taxon>Bacillati</taxon>
        <taxon>Bacillota</taxon>
        <taxon>Bacilli</taxon>
        <taxon>Bacillales</taxon>
        <taxon>Paenibacillaceae</taxon>
        <taxon>Paenibacillus</taxon>
    </lineage>
</organism>
<evidence type="ECO:0000313" key="1">
    <source>
        <dbReference type="EMBL" id="MBD3921860.1"/>
    </source>
</evidence>
<dbReference type="RefSeq" id="WP_191206166.1">
    <property type="nucleotide sequence ID" value="NZ_JACXZA010000007.1"/>
</dbReference>
<dbReference type="Proteomes" id="UP000609346">
    <property type="component" value="Unassembled WGS sequence"/>
</dbReference>